<accession>A0A4R9C3R6</accession>
<protein>
    <recommendedName>
        <fullName evidence="6">O-antigen ligase-related domain-containing protein</fullName>
    </recommendedName>
</protein>
<keyword evidence="8" id="KW-1185">Reference proteome</keyword>
<dbReference type="RefSeq" id="WP_134711453.1">
    <property type="nucleotide sequence ID" value="NZ_CP119081.1"/>
</dbReference>
<name>A0A4R9C3R6_9FIRM</name>
<dbReference type="AlphaFoldDB" id="A0A4R9C3R6"/>
<comment type="subcellular location">
    <subcellularLocation>
        <location evidence="1">Membrane</location>
        <topology evidence="1">Multi-pass membrane protein</topology>
    </subcellularLocation>
</comment>
<feature type="transmembrane region" description="Helical" evidence="5">
    <location>
        <begin position="186"/>
        <end position="205"/>
    </location>
</feature>
<sequence>MKFISDFYFMIDSLYYKISSVFSKNNLRRMSYLGAFLLSLQFILNNMSFLWLFTEGIGILNKSVGFIWEFTFSIFFILMFLILFKEKNEKVEIKLKNFNFWIVLPLTIFSIFWTLSSFTAGFGRLKLTLIIIFLINPVIFRLSNLNEFKNIVNRFIYSNMILAFVYYLLSIIWMPYAGIRYHALSFNPAAVAVLSLNFIICALYLSYISDKFLVKLYSNFIVGISIAMILLTETRTIIVVLAVLLFFYYTYIIMVKGKKQILKQIINILYVLFITLMFVLFMNKVNSIDTYRSKSDFKNNFYYKAITILNKKKVPLFYKADKEEEKKTNVFKLFDRFSIEDEKKEKEDVNGILSGRLKIWKDYIKRLGVLGQRELDRDYKRQNNIPVHAHNIYLQLSYDAGIIAGLSILILSIYLSIKTVIIYFSRNDDKLGLLLGLTTISYVLRGLVEASYSPLYYNIGFILLIAIMPFMVKLNKDK</sequence>
<evidence type="ECO:0000256" key="1">
    <source>
        <dbReference type="ARBA" id="ARBA00004141"/>
    </source>
</evidence>
<evidence type="ECO:0000256" key="5">
    <source>
        <dbReference type="SAM" id="Phobius"/>
    </source>
</evidence>
<evidence type="ECO:0000256" key="3">
    <source>
        <dbReference type="ARBA" id="ARBA00022989"/>
    </source>
</evidence>
<feature type="transmembrane region" description="Helical" evidence="5">
    <location>
        <begin position="65"/>
        <end position="84"/>
    </location>
</feature>
<feature type="transmembrane region" description="Helical" evidence="5">
    <location>
        <begin position="265"/>
        <end position="282"/>
    </location>
</feature>
<feature type="transmembrane region" description="Helical" evidence="5">
    <location>
        <begin position="32"/>
        <end position="53"/>
    </location>
</feature>
<dbReference type="Proteomes" id="UP000297454">
    <property type="component" value="Unassembled WGS sequence"/>
</dbReference>
<dbReference type="GeneID" id="97030368"/>
<keyword evidence="2 5" id="KW-0812">Transmembrane</keyword>
<keyword evidence="4 5" id="KW-0472">Membrane</keyword>
<feature type="domain" description="O-antigen ligase-related" evidence="6">
    <location>
        <begin position="221"/>
        <end position="408"/>
    </location>
</feature>
<organism evidence="7 8">
    <name type="scientific">Helcococcus ovis</name>
    <dbReference type="NCBI Taxonomy" id="72026"/>
    <lineage>
        <taxon>Bacteria</taxon>
        <taxon>Bacillati</taxon>
        <taxon>Bacillota</taxon>
        <taxon>Tissierellia</taxon>
        <taxon>Tissierellales</taxon>
        <taxon>Peptoniphilaceae</taxon>
        <taxon>Helcococcus</taxon>
    </lineage>
</organism>
<proteinExistence type="predicted"/>
<feature type="transmembrane region" description="Helical" evidence="5">
    <location>
        <begin position="402"/>
        <end position="424"/>
    </location>
</feature>
<dbReference type="GO" id="GO:0016020">
    <property type="term" value="C:membrane"/>
    <property type="evidence" value="ECO:0007669"/>
    <property type="project" value="UniProtKB-SubCell"/>
</dbReference>
<dbReference type="InterPro" id="IPR007016">
    <property type="entry name" value="O-antigen_ligase-rel_domated"/>
</dbReference>
<feature type="transmembrane region" description="Helical" evidence="5">
    <location>
        <begin position="454"/>
        <end position="472"/>
    </location>
</feature>
<evidence type="ECO:0000256" key="4">
    <source>
        <dbReference type="ARBA" id="ARBA00023136"/>
    </source>
</evidence>
<evidence type="ECO:0000256" key="2">
    <source>
        <dbReference type="ARBA" id="ARBA00022692"/>
    </source>
</evidence>
<keyword evidence="3 5" id="KW-1133">Transmembrane helix</keyword>
<feature type="transmembrane region" description="Helical" evidence="5">
    <location>
        <begin position="431"/>
        <end position="448"/>
    </location>
</feature>
<feature type="transmembrane region" description="Helical" evidence="5">
    <location>
        <begin position="127"/>
        <end position="143"/>
    </location>
</feature>
<dbReference type="EMBL" id="SCFR01000007">
    <property type="protein sequence ID" value="TFF66764.1"/>
    <property type="molecule type" value="Genomic_DNA"/>
</dbReference>
<comment type="caution">
    <text evidence="7">The sequence shown here is derived from an EMBL/GenBank/DDBJ whole genome shotgun (WGS) entry which is preliminary data.</text>
</comment>
<feature type="transmembrane region" description="Helical" evidence="5">
    <location>
        <begin position="155"/>
        <end position="174"/>
    </location>
</feature>
<gene>
    <name evidence="7" type="ORF">EQF91_03140</name>
</gene>
<evidence type="ECO:0000313" key="7">
    <source>
        <dbReference type="EMBL" id="TFF66764.1"/>
    </source>
</evidence>
<evidence type="ECO:0000313" key="8">
    <source>
        <dbReference type="Proteomes" id="UP000297454"/>
    </source>
</evidence>
<feature type="transmembrane region" description="Helical" evidence="5">
    <location>
        <begin position="237"/>
        <end position="253"/>
    </location>
</feature>
<evidence type="ECO:0000259" key="6">
    <source>
        <dbReference type="Pfam" id="PF04932"/>
    </source>
</evidence>
<feature type="transmembrane region" description="Helical" evidence="5">
    <location>
        <begin position="212"/>
        <end position="231"/>
    </location>
</feature>
<dbReference type="OrthoDB" id="2067413at2"/>
<feature type="transmembrane region" description="Helical" evidence="5">
    <location>
        <begin position="96"/>
        <end position="115"/>
    </location>
</feature>
<dbReference type="Pfam" id="PF04932">
    <property type="entry name" value="Wzy_C"/>
    <property type="match status" value="1"/>
</dbReference>
<reference evidence="7 8" key="1">
    <citation type="submission" date="2019-01" db="EMBL/GenBank/DDBJ databases">
        <title>Draft Genome Sequences of Helcococcus ovis Strains Isolated from the Uterus and Vagina of Dairy Cows with Metritis.</title>
        <authorList>
            <person name="Cunha F."/>
            <person name="Jeon S.J."/>
            <person name="Kutzer P."/>
            <person name="Galvao K.N."/>
        </authorList>
    </citation>
    <scope>NUCLEOTIDE SEQUENCE [LARGE SCALE GENOMIC DNA]</scope>
    <source>
        <strain evidence="7 8">KG-37</strain>
    </source>
</reference>